<dbReference type="InParanoid" id="H2ZEH2"/>
<sequence length="152" mass="17417">NGLSSLLSVCTSLRYLNLQRCYLQNCTLKSIDNVSKGLEKLEVLNISQNNLGDNAVAKWLSAINRNQIKSLNLSRVSKNEKRLYFYRIIHDFLIKSSKKLEFLDISHNELDLEEYIQELMSCTSIVDEINVGSNMNIVNLPSLQYHCVKCIC</sequence>
<dbReference type="InterPro" id="IPR001611">
    <property type="entry name" value="Leu-rich_rpt"/>
</dbReference>
<keyword evidence="2" id="KW-1185">Reference proteome</keyword>
<dbReference type="Ensembl" id="ENSCSAVT00000016168.1">
    <property type="protein sequence ID" value="ENSCSAVP00000015988.1"/>
    <property type="gene ID" value="ENSCSAVG00000009413.1"/>
</dbReference>
<reference evidence="1" key="2">
    <citation type="submission" date="2025-08" db="UniProtKB">
        <authorList>
            <consortium name="Ensembl"/>
        </authorList>
    </citation>
    <scope>IDENTIFICATION</scope>
</reference>
<dbReference type="Pfam" id="PF13516">
    <property type="entry name" value="LRR_6"/>
    <property type="match status" value="1"/>
</dbReference>
<proteinExistence type="predicted"/>
<protein>
    <submittedName>
        <fullName evidence="1">Uncharacterized protein</fullName>
    </submittedName>
</protein>
<evidence type="ECO:0000313" key="1">
    <source>
        <dbReference type="Ensembl" id="ENSCSAVP00000015988.1"/>
    </source>
</evidence>
<accession>H2ZEH2</accession>
<dbReference type="InterPro" id="IPR032675">
    <property type="entry name" value="LRR_dom_sf"/>
</dbReference>
<dbReference type="Gene3D" id="3.80.10.10">
    <property type="entry name" value="Ribonuclease Inhibitor"/>
    <property type="match status" value="1"/>
</dbReference>
<dbReference type="SUPFAM" id="SSF52047">
    <property type="entry name" value="RNI-like"/>
    <property type="match status" value="1"/>
</dbReference>
<dbReference type="AlphaFoldDB" id="H2ZEH2"/>
<dbReference type="HOGENOM" id="CLU_1726400_0_0_1"/>
<reference evidence="1" key="3">
    <citation type="submission" date="2025-09" db="UniProtKB">
        <authorList>
            <consortium name="Ensembl"/>
        </authorList>
    </citation>
    <scope>IDENTIFICATION</scope>
</reference>
<evidence type="ECO:0000313" key="2">
    <source>
        <dbReference type="Proteomes" id="UP000007875"/>
    </source>
</evidence>
<reference evidence="2" key="1">
    <citation type="submission" date="2003-08" db="EMBL/GenBank/DDBJ databases">
        <authorList>
            <person name="Birren B."/>
            <person name="Nusbaum C."/>
            <person name="Abebe A."/>
            <person name="Abouelleil A."/>
            <person name="Adekoya E."/>
            <person name="Ait-zahra M."/>
            <person name="Allen N."/>
            <person name="Allen T."/>
            <person name="An P."/>
            <person name="Anderson M."/>
            <person name="Anderson S."/>
            <person name="Arachchi H."/>
            <person name="Armbruster J."/>
            <person name="Bachantsang P."/>
            <person name="Baldwin J."/>
            <person name="Barry A."/>
            <person name="Bayul T."/>
            <person name="Blitshsteyn B."/>
            <person name="Bloom T."/>
            <person name="Blye J."/>
            <person name="Boguslavskiy L."/>
            <person name="Borowsky M."/>
            <person name="Boukhgalter B."/>
            <person name="Brunache A."/>
            <person name="Butler J."/>
            <person name="Calixte N."/>
            <person name="Calvo S."/>
            <person name="Camarata J."/>
            <person name="Campo K."/>
            <person name="Chang J."/>
            <person name="Cheshatsang Y."/>
            <person name="Citroen M."/>
            <person name="Collymore A."/>
            <person name="Considine T."/>
            <person name="Cook A."/>
            <person name="Cooke P."/>
            <person name="Corum B."/>
            <person name="Cuomo C."/>
            <person name="David R."/>
            <person name="Dawoe T."/>
            <person name="Degray S."/>
            <person name="Dodge S."/>
            <person name="Dooley K."/>
            <person name="Dorje P."/>
            <person name="Dorjee K."/>
            <person name="Dorris L."/>
            <person name="Duffey N."/>
            <person name="Dupes A."/>
            <person name="Elkins T."/>
            <person name="Engels R."/>
            <person name="Erickson J."/>
            <person name="Farina A."/>
            <person name="Faro S."/>
            <person name="Ferreira P."/>
            <person name="Fischer H."/>
            <person name="Fitzgerald M."/>
            <person name="Foley K."/>
            <person name="Gage D."/>
            <person name="Galagan J."/>
            <person name="Gearin G."/>
            <person name="Gnerre S."/>
            <person name="Gnirke A."/>
            <person name="Goyette A."/>
            <person name="Graham J."/>
            <person name="Grandbois E."/>
            <person name="Gyaltsen K."/>
            <person name="Hafez N."/>
            <person name="Hagopian D."/>
            <person name="Hagos B."/>
            <person name="Hall J."/>
            <person name="Hatcher B."/>
            <person name="Heller A."/>
            <person name="Higgins H."/>
            <person name="Honan T."/>
            <person name="Horn A."/>
            <person name="Houde N."/>
            <person name="Hughes L."/>
            <person name="Hulme W."/>
            <person name="Husby E."/>
            <person name="Iliev I."/>
            <person name="Jaffe D."/>
            <person name="Jones C."/>
            <person name="Kamal M."/>
            <person name="Kamat A."/>
            <person name="Kamvysselis M."/>
            <person name="Karlsson E."/>
            <person name="Kells C."/>
            <person name="Kieu A."/>
            <person name="Kisner P."/>
            <person name="Kodira C."/>
            <person name="Kulbokas E."/>
            <person name="Labutti K."/>
            <person name="Lama D."/>
            <person name="Landers T."/>
            <person name="Leger J."/>
            <person name="Levine S."/>
            <person name="Lewis D."/>
            <person name="Lewis T."/>
            <person name="Lindblad-toh K."/>
            <person name="Liu X."/>
            <person name="Lokyitsang T."/>
            <person name="Lokyitsang Y."/>
            <person name="Lucien O."/>
            <person name="Lui A."/>
            <person name="Ma L.J."/>
            <person name="Mabbitt R."/>
            <person name="Macdonald J."/>
            <person name="Maclean C."/>
            <person name="Major J."/>
            <person name="Manning J."/>
            <person name="Marabella R."/>
            <person name="Maru K."/>
            <person name="Matthews C."/>
            <person name="Mauceli E."/>
            <person name="Mccarthy M."/>
            <person name="Mcdonough S."/>
            <person name="Mcghee T."/>
            <person name="Meldrim J."/>
            <person name="Meneus L."/>
            <person name="Mesirov J."/>
            <person name="Mihalev A."/>
            <person name="Mihova T."/>
            <person name="Mikkelsen T."/>
            <person name="Mlenga V."/>
            <person name="Moru K."/>
            <person name="Mozes J."/>
            <person name="Mulrain L."/>
            <person name="Munson G."/>
            <person name="Naylor J."/>
            <person name="Newes C."/>
            <person name="Nguyen C."/>
            <person name="Nguyen N."/>
            <person name="Nguyen T."/>
            <person name="Nicol R."/>
            <person name="Nielsen C."/>
            <person name="Nizzari M."/>
            <person name="Norbu C."/>
            <person name="Norbu N."/>
            <person name="O'donnell P."/>
            <person name="Okoawo O."/>
            <person name="O'leary S."/>
            <person name="Omotosho B."/>
            <person name="O'neill K."/>
            <person name="Osman S."/>
            <person name="Parker S."/>
            <person name="Perrin D."/>
            <person name="Phunkhang P."/>
            <person name="Piqani B."/>
            <person name="Purcell S."/>
            <person name="Rachupka T."/>
            <person name="Ramasamy U."/>
            <person name="Rameau R."/>
            <person name="Ray V."/>
            <person name="Raymond C."/>
            <person name="Retta R."/>
            <person name="Richardson S."/>
            <person name="Rise C."/>
            <person name="Rodriguez J."/>
            <person name="Rogers J."/>
            <person name="Rogov P."/>
            <person name="Rutman M."/>
            <person name="Schupbach R."/>
            <person name="Seaman C."/>
            <person name="Settipalli S."/>
            <person name="Sharpe T."/>
            <person name="Sheridan J."/>
            <person name="Sherpa N."/>
            <person name="Shi J."/>
            <person name="Smirnov S."/>
            <person name="Smith C."/>
            <person name="Sougnez C."/>
            <person name="Spencer B."/>
            <person name="Stalker J."/>
            <person name="Stange-thomann N."/>
            <person name="Stavropoulos S."/>
            <person name="Stetson K."/>
            <person name="Stone C."/>
            <person name="Stone S."/>
            <person name="Stubbs M."/>
            <person name="Talamas J."/>
            <person name="Tchuinga P."/>
            <person name="Tenzing P."/>
            <person name="Tesfaye S."/>
            <person name="Theodore J."/>
            <person name="Thoulutsang Y."/>
            <person name="Topham K."/>
            <person name="Towey S."/>
            <person name="Tsamla T."/>
            <person name="Tsomo N."/>
            <person name="Vallee D."/>
            <person name="Vassiliev H."/>
            <person name="Venkataraman V."/>
            <person name="Vinson J."/>
            <person name="Vo A."/>
            <person name="Wade C."/>
            <person name="Wang S."/>
            <person name="Wangchuk T."/>
            <person name="Wangdi T."/>
            <person name="Whittaker C."/>
            <person name="Wilkinson J."/>
            <person name="Wu Y."/>
            <person name="Wyman D."/>
            <person name="Yadav S."/>
            <person name="Yang S."/>
            <person name="Yang X."/>
            <person name="Yeager S."/>
            <person name="Yee E."/>
            <person name="Young G."/>
            <person name="Zainoun J."/>
            <person name="Zembeck L."/>
            <person name="Zimmer A."/>
            <person name="Zody M."/>
            <person name="Lander E."/>
        </authorList>
    </citation>
    <scope>NUCLEOTIDE SEQUENCE [LARGE SCALE GENOMIC DNA]</scope>
</reference>
<name>H2ZEH2_CIOSA</name>
<dbReference type="GeneTree" id="ENSGT00530000067406"/>
<organism evidence="1 2">
    <name type="scientific">Ciona savignyi</name>
    <name type="common">Pacific transparent sea squirt</name>
    <dbReference type="NCBI Taxonomy" id="51511"/>
    <lineage>
        <taxon>Eukaryota</taxon>
        <taxon>Metazoa</taxon>
        <taxon>Chordata</taxon>
        <taxon>Tunicata</taxon>
        <taxon>Ascidiacea</taxon>
        <taxon>Phlebobranchia</taxon>
        <taxon>Cionidae</taxon>
        <taxon>Ciona</taxon>
    </lineage>
</organism>
<dbReference type="Pfam" id="PF00560">
    <property type="entry name" value="LRR_1"/>
    <property type="match status" value="1"/>
</dbReference>
<dbReference type="Proteomes" id="UP000007875">
    <property type="component" value="Unassembled WGS sequence"/>
</dbReference>